<dbReference type="RefSeq" id="WP_367995699.1">
    <property type="nucleotide sequence ID" value="NZ_JBFPJR010000059.1"/>
</dbReference>
<feature type="domain" description="IclR-ED" evidence="6">
    <location>
        <begin position="88"/>
        <end position="267"/>
    </location>
</feature>
<dbReference type="SUPFAM" id="SSF55781">
    <property type="entry name" value="GAF domain-like"/>
    <property type="match status" value="1"/>
</dbReference>
<dbReference type="EMBL" id="JBFPJR010000059">
    <property type="protein sequence ID" value="MEX0429733.1"/>
    <property type="molecule type" value="Genomic_DNA"/>
</dbReference>
<evidence type="ECO:0000256" key="3">
    <source>
        <dbReference type="ARBA" id="ARBA00023163"/>
    </source>
</evidence>
<dbReference type="PROSITE" id="PS51078">
    <property type="entry name" value="ICLR_ED"/>
    <property type="match status" value="1"/>
</dbReference>
<comment type="caution">
    <text evidence="7">The sequence shown here is derived from an EMBL/GenBank/DDBJ whole genome shotgun (WGS) entry which is preliminary data.</text>
</comment>
<dbReference type="InterPro" id="IPR036390">
    <property type="entry name" value="WH_DNA-bd_sf"/>
</dbReference>
<evidence type="ECO:0000259" key="5">
    <source>
        <dbReference type="PROSITE" id="PS51077"/>
    </source>
</evidence>
<proteinExistence type="predicted"/>
<keyword evidence="1" id="KW-0805">Transcription regulation</keyword>
<protein>
    <submittedName>
        <fullName evidence="7">IclR family transcriptional regulator</fullName>
    </submittedName>
</protein>
<dbReference type="InterPro" id="IPR014757">
    <property type="entry name" value="Tscrpt_reg_IclR_C"/>
</dbReference>
<evidence type="ECO:0000259" key="6">
    <source>
        <dbReference type="PROSITE" id="PS51078"/>
    </source>
</evidence>
<dbReference type="SMART" id="SM00346">
    <property type="entry name" value="HTH_ICLR"/>
    <property type="match status" value="1"/>
</dbReference>
<keyword evidence="8" id="KW-1185">Reference proteome</keyword>
<keyword evidence="2" id="KW-0238">DNA-binding</keyword>
<gene>
    <name evidence="7" type="ORF">AB3X52_19110</name>
</gene>
<reference evidence="7 8" key="1">
    <citation type="submission" date="2024-07" db="EMBL/GenBank/DDBJ databases">
        <authorList>
            <person name="Lee S."/>
            <person name="Kang M."/>
        </authorList>
    </citation>
    <scope>NUCLEOTIDE SEQUENCE [LARGE SCALE GENOMIC DNA]</scope>
    <source>
        <strain evidence="7 8">DS6</strain>
    </source>
</reference>
<dbReference type="PROSITE" id="PS51077">
    <property type="entry name" value="HTH_ICLR"/>
    <property type="match status" value="1"/>
</dbReference>
<sequence>MTAITPAADVDDVETAAEGDVPRPRRSSLGRVHQLLSAFDYEHTTLTLSQLSRRAGLPLSTTHRMVAEMVELGMLERDRDNDISIGIAVWRFGLLTPKTYGVQRVALPFMQDLYATTGLPIHLGIQQREEVTVVESLRPRGGGAERPRIGQRDPLHEVAVGTAILAFTTPAFQEHYLHGLDQRGSTNPTSAALRRELARIRAEGYAVNTRRTAPRISIGAPVLDRRGRPLGALSIIVPAGTAETPYGHVIRNTARAVQRTAWEQGLG</sequence>
<keyword evidence="3" id="KW-0804">Transcription</keyword>
<evidence type="ECO:0000313" key="7">
    <source>
        <dbReference type="EMBL" id="MEX0429733.1"/>
    </source>
</evidence>
<dbReference type="Pfam" id="PF01614">
    <property type="entry name" value="IclR_C"/>
    <property type="match status" value="1"/>
</dbReference>
<dbReference type="Pfam" id="PF09339">
    <property type="entry name" value="HTH_IclR"/>
    <property type="match status" value="1"/>
</dbReference>
<organism evidence="7 8">
    <name type="scientific">Nocardioides eburneus</name>
    <dbReference type="NCBI Taxonomy" id="3231482"/>
    <lineage>
        <taxon>Bacteria</taxon>
        <taxon>Bacillati</taxon>
        <taxon>Actinomycetota</taxon>
        <taxon>Actinomycetes</taxon>
        <taxon>Propionibacteriales</taxon>
        <taxon>Nocardioidaceae</taxon>
        <taxon>Nocardioides</taxon>
    </lineage>
</organism>
<dbReference type="InterPro" id="IPR036388">
    <property type="entry name" value="WH-like_DNA-bd_sf"/>
</dbReference>
<dbReference type="Gene3D" id="3.30.450.40">
    <property type="match status" value="1"/>
</dbReference>
<dbReference type="PANTHER" id="PTHR30136">
    <property type="entry name" value="HELIX-TURN-HELIX TRANSCRIPTIONAL REGULATOR, ICLR FAMILY"/>
    <property type="match status" value="1"/>
</dbReference>
<evidence type="ECO:0000256" key="4">
    <source>
        <dbReference type="SAM" id="MobiDB-lite"/>
    </source>
</evidence>
<evidence type="ECO:0000256" key="1">
    <source>
        <dbReference type="ARBA" id="ARBA00023015"/>
    </source>
</evidence>
<evidence type="ECO:0000313" key="8">
    <source>
        <dbReference type="Proteomes" id="UP001556631"/>
    </source>
</evidence>
<dbReference type="InterPro" id="IPR005471">
    <property type="entry name" value="Tscrpt_reg_IclR_N"/>
</dbReference>
<dbReference type="InterPro" id="IPR029016">
    <property type="entry name" value="GAF-like_dom_sf"/>
</dbReference>
<dbReference type="Proteomes" id="UP001556631">
    <property type="component" value="Unassembled WGS sequence"/>
</dbReference>
<dbReference type="Gene3D" id="1.10.10.10">
    <property type="entry name" value="Winged helix-like DNA-binding domain superfamily/Winged helix DNA-binding domain"/>
    <property type="match status" value="1"/>
</dbReference>
<evidence type="ECO:0000256" key="2">
    <source>
        <dbReference type="ARBA" id="ARBA00023125"/>
    </source>
</evidence>
<name>A0ABV3T3L4_9ACTN</name>
<dbReference type="PANTHER" id="PTHR30136:SF24">
    <property type="entry name" value="HTH-TYPE TRANSCRIPTIONAL REPRESSOR ALLR"/>
    <property type="match status" value="1"/>
</dbReference>
<dbReference type="SUPFAM" id="SSF46785">
    <property type="entry name" value="Winged helix' DNA-binding domain"/>
    <property type="match status" value="1"/>
</dbReference>
<feature type="region of interest" description="Disordered" evidence="4">
    <location>
        <begin position="1"/>
        <end position="26"/>
    </location>
</feature>
<dbReference type="InterPro" id="IPR050707">
    <property type="entry name" value="HTH_MetabolicPath_Reg"/>
</dbReference>
<accession>A0ABV3T3L4</accession>
<feature type="domain" description="HTH iclR-type" evidence="5">
    <location>
        <begin position="26"/>
        <end position="87"/>
    </location>
</feature>